<reference evidence="4" key="1">
    <citation type="journal article" date="2020" name="Nature">
        <title>Giant virus diversity and host interactions through global metagenomics.</title>
        <authorList>
            <person name="Schulz F."/>
            <person name="Roux S."/>
            <person name="Paez-Espino D."/>
            <person name="Jungbluth S."/>
            <person name="Walsh D.A."/>
            <person name="Denef V.J."/>
            <person name="McMahon K.D."/>
            <person name="Konstantinidis K.T."/>
            <person name="Eloe-Fadrosh E.A."/>
            <person name="Kyrpides N.C."/>
            <person name="Woyke T."/>
        </authorList>
    </citation>
    <scope>NUCLEOTIDE SEQUENCE</scope>
    <source>
        <strain evidence="4">GVMAG-M-3300020182-84</strain>
    </source>
</reference>
<feature type="transmembrane region" description="Helical" evidence="2">
    <location>
        <begin position="28"/>
        <end position="45"/>
    </location>
</feature>
<feature type="compositionally biased region" description="Basic and acidic residues" evidence="1">
    <location>
        <begin position="168"/>
        <end position="180"/>
    </location>
</feature>
<organism evidence="4">
    <name type="scientific">viral metagenome</name>
    <dbReference type="NCBI Taxonomy" id="1070528"/>
    <lineage>
        <taxon>unclassified sequences</taxon>
        <taxon>metagenomes</taxon>
        <taxon>organismal metagenomes</taxon>
    </lineage>
</organism>
<keyword evidence="2" id="KW-0812">Transmembrane</keyword>
<sequence length="180" mass="19464">MKYIIATLYIMLKDLQRGLAKFFTNERLIIFLVLIVLAVMMFGYSSSKSMITDGYSSLGHSNGEAVAQEEDKPEQTAPPAAPATPSMPVANPSDLLPSDENSKFASLNPTAVGKTNGVMAPDLLRAGPPLSNLETIGQTLRNSNQSIRSDPAIPKVDVGPWMNSTIESDPHRKDFEIGSQ</sequence>
<dbReference type="Pfam" id="PF23983">
    <property type="entry name" value="P11_C"/>
    <property type="match status" value="1"/>
</dbReference>
<dbReference type="AlphaFoldDB" id="A0A6C0C3T9"/>
<feature type="region of interest" description="Disordered" evidence="1">
    <location>
        <begin position="138"/>
        <end position="180"/>
    </location>
</feature>
<protein>
    <recommendedName>
        <fullName evidence="3">Minor capsid protein P11 C-terminal conserved region domain-containing protein</fullName>
    </recommendedName>
</protein>
<keyword evidence="2" id="KW-1133">Transmembrane helix</keyword>
<evidence type="ECO:0000259" key="3">
    <source>
        <dbReference type="Pfam" id="PF23983"/>
    </source>
</evidence>
<feature type="domain" description="Minor capsid protein P11 C-terminal conserved region" evidence="3">
    <location>
        <begin position="91"/>
        <end position="176"/>
    </location>
</feature>
<proteinExistence type="predicted"/>
<dbReference type="InterPro" id="IPR055730">
    <property type="entry name" value="P11_C"/>
</dbReference>
<evidence type="ECO:0000256" key="1">
    <source>
        <dbReference type="SAM" id="MobiDB-lite"/>
    </source>
</evidence>
<dbReference type="EMBL" id="MN739312">
    <property type="protein sequence ID" value="QHS98193.1"/>
    <property type="molecule type" value="Genomic_DNA"/>
</dbReference>
<name>A0A6C0C3T9_9ZZZZ</name>
<feature type="compositionally biased region" description="Polar residues" evidence="1">
    <location>
        <begin position="138"/>
        <end position="148"/>
    </location>
</feature>
<keyword evidence="2" id="KW-0472">Membrane</keyword>
<feature type="region of interest" description="Disordered" evidence="1">
    <location>
        <begin position="64"/>
        <end position="111"/>
    </location>
</feature>
<evidence type="ECO:0000313" key="4">
    <source>
        <dbReference type="EMBL" id="QHS98193.1"/>
    </source>
</evidence>
<accession>A0A6C0C3T9</accession>
<evidence type="ECO:0000256" key="2">
    <source>
        <dbReference type="SAM" id="Phobius"/>
    </source>
</evidence>